<proteinExistence type="predicted"/>
<comment type="caution">
    <text evidence="1">The sequence shown here is derived from an EMBL/GenBank/DDBJ whole genome shotgun (WGS) entry which is preliminary data.</text>
</comment>
<keyword evidence="2" id="KW-1185">Reference proteome</keyword>
<gene>
    <name evidence="1" type="ORF">LG649_15765</name>
</gene>
<name>A0A9X1L5B7_9FLAO</name>
<evidence type="ECO:0000313" key="1">
    <source>
        <dbReference type="EMBL" id="MCB4800309.1"/>
    </source>
</evidence>
<protein>
    <submittedName>
        <fullName evidence="1">Uncharacterized protein</fullName>
    </submittedName>
</protein>
<dbReference type="RefSeq" id="WP_226544784.1">
    <property type="nucleotide sequence ID" value="NZ_JAJAPW010000015.1"/>
</dbReference>
<sequence>MKKINITTAGNIEAPSYQILKENGYRISKTENYFIVEKENVRLSGESFLEILGLSSLVDLKGENWKVDESVIDEMLSL</sequence>
<dbReference type="Proteomes" id="UP001139199">
    <property type="component" value="Unassembled WGS sequence"/>
</dbReference>
<reference evidence="1" key="1">
    <citation type="submission" date="2021-10" db="EMBL/GenBank/DDBJ databases">
        <title>Tamlana sargassums sp. nov., and Tamlana laminarinivorans sp. nov., two new bacteria isolated from the brown alga.</title>
        <authorList>
            <person name="Li J."/>
        </authorList>
    </citation>
    <scope>NUCLEOTIDE SEQUENCE</scope>
    <source>
        <strain evidence="1">PT2-4</strain>
    </source>
</reference>
<dbReference type="EMBL" id="JAJAPW010000015">
    <property type="protein sequence ID" value="MCB4800309.1"/>
    <property type="molecule type" value="Genomic_DNA"/>
</dbReference>
<accession>A0A9X1L5B7</accession>
<organism evidence="1 2">
    <name type="scientific">Neotamlana laminarinivorans</name>
    <dbReference type="NCBI Taxonomy" id="2883124"/>
    <lineage>
        <taxon>Bacteria</taxon>
        <taxon>Pseudomonadati</taxon>
        <taxon>Bacteroidota</taxon>
        <taxon>Flavobacteriia</taxon>
        <taxon>Flavobacteriales</taxon>
        <taxon>Flavobacteriaceae</taxon>
        <taxon>Neotamlana</taxon>
    </lineage>
</organism>
<dbReference type="AlphaFoldDB" id="A0A9X1L5B7"/>
<evidence type="ECO:0000313" key="2">
    <source>
        <dbReference type="Proteomes" id="UP001139199"/>
    </source>
</evidence>